<name>A0AAD9HKL9_9PEZI</name>
<dbReference type="PANTHER" id="PTHR46116:SF15">
    <property type="entry name" value="(E3-INDEPENDENT) E2 UBIQUITIN-CONJUGATING ENZYME"/>
    <property type="match status" value="1"/>
</dbReference>
<organism evidence="5 6">
    <name type="scientific">Colletotrichum zoysiae</name>
    <dbReference type="NCBI Taxonomy" id="1216348"/>
    <lineage>
        <taxon>Eukaryota</taxon>
        <taxon>Fungi</taxon>
        <taxon>Dikarya</taxon>
        <taxon>Ascomycota</taxon>
        <taxon>Pezizomycotina</taxon>
        <taxon>Sordariomycetes</taxon>
        <taxon>Hypocreomycetidae</taxon>
        <taxon>Glomerellales</taxon>
        <taxon>Glomerellaceae</taxon>
        <taxon>Colletotrichum</taxon>
        <taxon>Colletotrichum graminicola species complex</taxon>
    </lineage>
</organism>
<comment type="caution">
    <text evidence="5">The sequence shown here is derived from an EMBL/GenBank/DDBJ whole genome shotgun (WGS) entry which is preliminary data.</text>
</comment>
<sequence length="1038" mass="114484">MGRPPKKMSYKIPLSDFLTKGEPREDAQKPSQSPSGISPGQPATKRSLEQDLDERKKKSALDLPPPATEHSPPASLHGSCQNLKTNTKPLTPCVWLQDEQGDVKIKAKEGLTYNPPHSLPSSSSNPWFSKLGSNALGPSQSHSPAQALAEFHRHLQDSHGSTSLSSPKSPPGKPVECAKSETPAADASAAAFHLSYDDFPAITKTSLVNPVPTWVGANTQSSAYGKGTHDTAVSMTSTHYMKTFYGHVIDDDPFSDTAWEAIAPNQKPPILRQPDPSQAIYSTNSATMPRQSVSANPNISSLGPPSEEEQKLRAFVQRMVQHQCPGCDNTGKPFEIGDVSEYTQRILMSKKSYPIFKCHHQNCHVHFCPACMKKGKRAADLVQQPAGSRSPSTWCCPSARLFVIFILLCGPHGHLDDGLASLIQDCQANATIEPSGPWIGSSTQAGATGCPQREPRLASGTGYGGPGDYASTAIDFTRFGDEEDSKVLPGLFATLREVWPSPANSSQFDQDPPELLLAMARRSPLMAKVAELLRNDCVEDVMHRTTVYQPMFDFIRVVVAHPFTALLVRDPRTEYPLRRTLLPVCFGPEYTSPSSQQVHSVCSKGKGKEKAPYEPPQDTLQPLASLLSSLTDQSRAVMHYMDPGNEDATEILAMCQRICDFSRDISRPSNVSATQQVKMPNSARLSTSPHAFTKSTSAAARVKEAYEKNMEDMGTWLSVNKVAELETDDWLEGYSFSRELAETAGSGGKIGRVKRLVYDLSILQTSLPEGIFVRHHGSRLDAMKVLIVGPEGTPYENGLFEFDLFCPLDYPDAPPKMLFRTTGSGRRFNPNLYVCGKVCLSLLGTWDGKRWCPKTSTLLQLLVSIQAMIFCADPLSNEPGVSSSPTDWTHDLYNWEMRADTLLFAMSDWLGARKTNPANNPWDEVVGRHFELRWRRILETAMRWQKENDTEVSFRRSGLAFIMPEKRAAKRFCVGIQRLKGHFAEWARTEEDKALVQLGPEQESQAFSDNVSEPDQDGDYTDFLAALTQDAVIPPFGM</sequence>
<evidence type="ECO:0000313" key="6">
    <source>
        <dbReference type="Proteomes" id="UP001232148"/>
    </source>
</evidence>
<dbReference type="InterPro" id="IPR016135">
    <property type="entry name" value="UBQ-conjugating_enzyme/RWD"/>
</dbReference>
<dbReference type="Pfam" id="PF00179">
    <property type="entry name" value="UQ_con"/>
    <property type="match status" value="1"/>
</dbReference>
<keyword evidence="2" id="KW-0833">Ubl conjugation pathway</keyword>
<dbReference type="SUPFAM" id="SSF54495">
    <property type="entry name" value="UBC-like"/>
    <property type="match status" value="1"/>
</dbReference>
<evidence type="ECO:0000256" key="1">
    <source>
        <dbReference type="ARBA" id="ARBA00022679"/>
    </source>
</evidence>
<keyword evidence="6" id="KW-1185">Reference proteome</keyword>
<dbReference type="EMBL" id="MU842862">
    <property type="protein sequence ID" value="KAK2029569.1"/>
    <property type="molecule type" value="Genomic_DNA"/>
</dbReference>
<evidence type="ECO:0000259" key="4">
    <source>
        <dbReference type="PROSITE" id="PS50127"/>
    </source>
</evidence>
<dbReference type="InterPro" id="IPR000608">
    <property type="entry name" value="UBC"/>
</dbReference>
<feature type="region of interest" description="Disordered" evidence="3">
    <location>
        <begin position="114"/>
        <end position="182"/>
    </location>
</feature>
<evidence type="ECO:0000256" key="3">
    <source>
        <dbReference type="SAM" id="MobiDB-lite"/>
    </source>
</evidence>
<protein>
    <submittedName>
        <fullName evidence="5">Ubiquitin-conjugating enzyme</fullName>
    </submittedName>
</protein>
<accession>A0AAD9HKL9</accession>
<feature type="region of interest" description="Disordered" evidence="3">
    <location>
        <begin position="1"/>
        <end position="83"/>
    </location>
</feature>
<dbReference type="GO" id="GO:0061631">
    <property type="term" value="F:ubiquitin conjugating enzyme activity"/>
    <property type="evidence" value="ECO:0007669"/>
    <property type="project" value="TreeGrafter"/>
</dbReference>
<proteinExistence type="predicted"/>
<feature type="domain" description="UBC core" evidence="4">
    <location>
        <begin position="751"/>
        <end position="906"/>
    </location>
</feature>
<dbReference type="PANTHER" id="PTHR46116">
    <property type="entry name" value="(E3-INDEPENDENT) E2 UBIQUITIN-CONJUGATING ENZYME"/>
    <property type="match status" value="1"/>
</dbReference>
<feature type="compositionally biased region" description="Basic and acidic residues" evidence="3">
    <location>
        <begin position="19"/>
        <end position="28"/>
    </location>
</feature>
<dbReference type="Proteomes" id="UP001232148">
    <property type="component" value="Unassembled WGS sequence"/>
</dbReference>
<keyword evidence="1" id="KW-0808">Transferase</keyword>
<dbReference type="SMART" id="SM00212">
    <property type="entry name" value="UBCc"/>
    <property type="match status" value="1"/>
</dbReference>
<dbReference type="AlphaFoldDB" id="A0AAD9HKL9"/>
<gene>
    <name evidence="5" type="ORF">LX32DRAFT_352531</name>
</gene>
<dbReference type="PROSITE" id="PS50127">
    <property type="entry name" value="UBC_2"/>
    <property type="match status" value="1"/>
</dbReference>
<evidence type="ECO:0000256" key="2">
    <source>
        <dbReference type="ARBA" id="ARBA00022786"/>
    </source>
</evidence>
<feature type="compositionally biased region" description="Low complexity" evidence="3">
    <location>
        <begin position="115"/>
        <end position="129"/>
    </location>
</feature>
<feature type="compositionally biased region" description="Low complexity" evidence="3">
    <location>
        <begin position="30"/>
        <end position="42"/>
    </location>
</feature>
<reference evidence="5" key="1">
    <citation type="submission" date="2021-06" db="EMBL/GenBank/DDBJ databases">
        <title>Comparative genomics, transcriptomics and evolutionary studies reveal genomic signatures of adaptation to plant cell wall in hemibiotrophic fungi.</title>
        <authorList>
            <consortium name="DOE Joint Genome Institute"/>
            <person name="Baroncelli R."/>
            <person name="Diaz J.F."/>
            <person name="Benocci T."/>
            <person name="Peng M."/>
            <person name="Battaglia E."/>
            <person name="Haridas S."/>
            <person name="Andreopoulos W."/>
            <person name="Labutti K."/>
            <person name="Pangilinan J."/>
            <person name="Floch G.L."/>
            <person name="Makela M.R."/>
            <person name="Henrissat B."/>
            <person name="Grigoriev I.V."/>
            <person name="Crouch J.A."/>
            <person name="De Vries R.P."/>
            <person name="Sukno S.A."/>
            <person name="Thon M.R."/>
        </authorList>
    </citation>
    <scope>NUCLEOTIDE SEQUENCE</scope>
    <source>
        <strain evidence="5">MAFF235873</strain>
    </source>
</reference>
<dbReference type="Gene3D" id="3.10.110.10">
    <property type="entry name" value="Ubiquitin Conjugating Enzyme"/>
    <property type="match status" value="1"/>
</dbReference>
<evidence type="ECO:0000313" key="5">
    <source>
        <dbReference type="EMBL" id="KAK2029569.1"/>
    </source>
</evidence>
<feature type="region of interest" description="Disordered" evidence="3">
    <location>
        <begin position="670"/>
        <end position="691"/>
    </location>
</feature>
<feature type="compositionally biased region" description="Basic and acidic residues" evidence="3">
    <location>
        <begin position="46"/>
        <end position="60"/>
    </location>
</feature>
<feature type="compositionally biased region" description="Low complexity" evidence="3">
    <location>
        <begin position="158"/>
        <end position="167"/>
    </location>
</feature>